<protein>
    <submittedName>
        <fullName evidence="1">Pyoverdine sidechain peptide synthetase II, D-Asp-L-Thr component</fullName>
    </submittedName>
</protein>
<sequence>DRLSFLMHDSGIELLLTQAHLLGQLPIPAHVQTLDLAEALNDYSTENPINQAAPDNLAYVIYTS</sequence>
<dbReference type="HOGENOM" id="CLU_202173_0_0_6"/>
<dbReference type="Gene3D" id="3.40.50.980">
    <property type="match status" value="1"/>
</dbReference>
<evidence type="ECO:0000313" key="1">
    <source>
        <dbReference type="EMBL" id="EGH34981.1"/>
    </source>
</evidence>
<dbReference type="EMBL" id="AEAH01003109">
    <property type="protein sequence ID" value="EGH34981.1"/>
    <property type="molecule type" value="Genomic_DNA"/>
</dbReference>
<reference evidence="1 2" key="1">
    <citation type="journal article" date="2011" name="PLoS Pathog.">
        <title>Dynamic evolution of pathogenicity revealed by sequencing and comparative genomics of 19 Pseudomonas syringae isolates.</title>
        <authorList>
            <person name="Baltrus D.A."/>
            <person name="Nishimura M.T."/>
            <person name="Romanchuk A."/>
            <person name="Chang J.H."/>
            <person name="Mukhtar M.S."/>
            <person name="Cherkis K."/>
            <person name="Roach J."/>
            <person name="Grant S.R."/>
            <person name="Jones C.D."/>
            <person name="Dangl J.L."/>
        </authorList>
    </citation>
    <scope>NUCLEOTIDE SEQUENCE [LARGE SCALE GENOMIC DNA]</scope>
    <source>
        <strain evidence="2">M301072PT</strain>
    </source>
</reference>
<dbReference type="AlphaFoldDB" id="F3FXN9"/>
<feature type="non-terminal residue" evidence="1">
    <location>
        <position position="64"/>
    </location>
</feature>
<comment type="caution">
    <text evidence="1">The sequence shown here is derived from an EMBL/GenBank/DDBJ whole genome shotgun (WGS) entry which is preliminary data.</text>
</comment>
<accession>F3FXN9</accession>
<gene>
    <name evidence="1" type="ORF">PSYJA_40765</name>
</gene>
<evidence type="ECO:0000313" key="2">
    <source>
        <dbReference type="Proteomes" id="UP000004471"/>
    </source>
</evidence>
<dbReference type="SUPFAM" id="SSF56801">
    <property type="entry name" value="Acetyl-CoA synthetase-like"/>
    <property type="match status" value="1"/>
</dbReference>
<proteinExistence type="predicted"/>
<organism evidence="1 2">
    <name type="scientific">Pseudomonas syringae pv. japonica str. M301072</name>
    <dbReference type="NCBI Taxonomy" id="629262"/>
    <lineage>
        <taxon>Bacteria</taxon>
        <taxon>Pseudomonadati</taxon>
        <taxon>Pseudomonadota</taxon>
        <taxon>Gammaproteobacteria</taxon>
        <taxon>Pseudomonadales</taxon>
        <taxon>Pseudomonadaceae</taxon>
        <taxon>Pseudomonas</taxon>
        <taxon>Pseudomonas syringae</taxon>
    </lineage>
</organism>
<name>F3FXN9_PSESX</name>
<dbReference type="Proteomes" id="UP000004471">
    <property type="component" value="Unassembled WGS sequence"/>
</dbReference>
<feature type="non-terminal residue" evidence="1">
    <location>
        <position position="1"/>
    </location>
</feature>